<proteinExistence type="inferred from homology"/>
<evidence type="ECO:0000256" key="13">
    <source>
        <dbReference type="ARBA" id="ARBA00023237"/>
    </source>
</evidence>
<evidence type="ECO:0000256" key="10">
    <source>
        <dbReference type="ARBA" id="ARBA00023114"/>
    </source>
</evidence>
<evidence type="ECO:0000256" key="14">
    <source>
        <dbReference type="ARBA" id="ARBA00023288"/>
    </source>
</evidence>
<dbReference type="GO" id="GO:0046930">
    <property type="term" value="C:pore complex"/>
    <property type="evidence" value="ECO:0007669"/>
    <property type="project" value="UniProtKB-KW"/>
</dbReference>
<keyword evidence="12" id="KW-0564">Palmitate</keyword>
<keyword evidence="13" id="KW-0998">Cell outer membrane</keyword>
<dbReference type="GO" id="GO:0009279">
    <property type="term" value="C:cell outer membrane"/>
    <property type="evidence" value="ECO:0007669"/>
    <property type="project" value="UniProtKB-SubCell"/>
</dbReference>
<dbReference type="Proteomes" id="UP000011021">
    <property type="component" value="Unassembled WGS sequence"/>
</dbReference>
<dbReference type="PANTHER" id="PTHR33619:SF3">
    <property type="entry name" value="POLYSACCHARIDE EXPORT PROTEIN GFCE-RELATED"/>
    <property type="match status" value="1"/>
</dbReference>
<keyword evidence="10" id="KW-0626">Porin</keyword>
<dbReference type="RefSeq" id="WP_005674665.1">
    <property type="nucleotide sequence ID" value="NZ_CP146288.1"/>
</dbReference>
<comment type="similarity">
    <text evidence="2">Belongs to the BexD/CtrA/VexA family.</text>
</comment>
<comment type="caution">
    <text evidence="18">The sequence shown here is derived from an EMBL/GenBank/DDBJ whole genome shotgun (WGS) entry which is preliminary data.</text>
</comment>
<keyword evidence="8" id="KW-0625">Polysaccharide transport</keyword>
<evidence type="ECO:0000256" key="12">
    <source>
        <dbReference type="ARBA" id="ARBA00023139"/>
    </source>
</evidence>
<keyword evidence="14" id="KW-0449">Lipoprotein</keyword>
<organism evidence="18 19">
    <name type="scientific">Lautropia mirabilis ATCC 51599</name>
    <dbReference type="NCBI Taxonomy" id="887898"/>
    <lineage>
        <taxon>Bacteria</taxon>
        <taxon>Pseudomonadati</taxon>
        <taxon>Pseudomonadota</taxon>
        <taxon>Betaproteobacteria</taxon>
        <taxon>Burkholderiales</taxon>
        <taxon>Burkholderiaceae</taxon>
        <taxon>Lautropia</taxon>
    </lineage>
</organism>
<evidence type="ECO:0000256" key="6">
    <source>
        <dbReference type="ARBA" id="ARBA00022692"/>
    </source>
</evidence>
<evidence type="ECO:0000256" key="9">
    <source>
        <dbReference type="ARBA" id="ARBA00023065"/>
    </source>
</evidence>
<keyword evidence="6" id="KW-0812">Transmembrane</keyword>
<dbReference type="HOGENOM" id="CLU_038343_3_2_4"/>
<evidence type="ECO:0000256" key="1">
    <source>
        <dbReference type="ARBA" id="ARBA00004571"/>
    </source>
</evidence>
<dbReference type="InterPro" id="IPR003715">
    <property type="entry name" value="Poly_export_N"/>
</dbReference>
<evidence type="ECO:0000256" key="7">
    <source>
        <dbReference type="ARBA" id="ARBA00022729"/>
    </source>
</evidence>
<feature type="domain" description="Polysaccharide export protein N-terminal" evidence="16">
    <location>
        <begin position="35"/>
        <end position="108"/>
    </location>
</feature>
<keyword evidence="5" id="KW-0762">Sugar transport</keyword>
<dbReference type="InterPro" id="IPR054765">
    <property type="entry name" value="SLBB_dom"/>
</dbReference>
<comment type="subcellular location">
    <subcellularLocation>
        <location evidence="1">Cell outer membrane</location>
        <topology evidence="1">Multi-pass membrane protein</topology>
    </subcellularLocation>
</comment>
<dbReference type="STRING" id="887898.HMPREF0551_2254"/>
<dbReference type="Gene3D" id="3.30.1950.10">
    <property type="entry name" value="wza like domain"/>
    <property type="match status" value="1"/>
</dbReference>
<evidence type="ECO:0000313" key="19">
    <source>
        <dbReference type="Proteomes" id="UP000011021"/>
    </source>
</evidence>
<feature type="domain" description="SLBB" evidence="17">
    <location>
        <begin position="119"/>
        <end position="197"/>
    </location>
</feature>
<dbReference type="Gene3D" id="3.10.560.10">
    <property type="entry name" value="Outer membrane lipoprotein wza domain like"/>
    <property type="match status" value="1"/>
</dbReference>
<sequence length="202" mass="21682">MTTIRSLSALVLASFLAACANMSSLPPAPDKAPKHNYVYQIGPGDELDLKVWRNPDLSVKVPVRPDGKITAPLIKDIVAVGKTPQVLGREIEDKLATYIRDPSVSVVVTKIVGDPLSVVRVIGQAQSPGAVPYQNGTTLLDVMTKANGLTRKAAGNQAILIRAIENNKQYRVRLEDLLKRGDPSANVEIAPGDSIMIPESLL</sequence>
<gene>
    <name evidence="18" type="ORF">HMPREF0551_2254</name>
</gene>
<keyword evidence="9" id="KW-0406">Ion transport</keyword>
<accession>E7RZZ0</accession>
<evidence type="ECO:0000259" key="16">
    <source>
        <dbReference type="Pfam" id="PF02563"/>
    </source>
</evidence>
<keyword evidence="4" id="KW-1134">Transmembrane beta strand</keyword>
<dbReference type="GO" id="GO:0015159">
    <property type="term" value="F:polysaccharide transmembrane transporter activity"/>
    <property type="evidence" value="ECO:0007669"/>
    <property type="project" value="InterPro"/>
</dbReference>
<feature type="signal peptide" evidence="15">
    <location>
        <begin position="1"/>
        <end position="20"/>
    </location>
</feature>
<keyword evidence="3" id="KW-0813">Transport</keyword>
<reference evidence="18 19" key="1">
    <citation type="submission" date="2010-12" db="EMBL/GenBank/DDBJ databases">
        <authorList>
            <person name="Muzny D."/>
            <person name="Qin X."/>
            <person name="Deng J."/>
            <person name="Jiang H."/>
            <person name="Liu Y."/>
            <person name="Qu J."/>
            <person name="Song X.-Z."/>
            <person name="Zhang L."/>
            <person name="Thornton R."/>
            <person name="Coyle M."/>
            <person name="Francisco L."/>
            <person name="Jackson L."/>
            <person name="Javaid M."/>
            <person name="Korchina V."/>
            <person name="Kovar C."/>
            <person name="Mata R."/>
            <person name="Mathew T."/>
            <person name="Ngo R."/>
            <person name="Nguyen L."/>
            <person name="Nguyen N."/>
            <person name="Okwuonu G."/>
            <person name="Ongeri F."/>
            <person name="Pham C."/>
            <person name="Simmons D."/>
            <person name="Wilczek-Boney K."/>
            <person name="Hale W."/>
            <person name="Jakkamsetti A."/>
            <person name="Pham P."/>
            <person name="Ruth R."/>
            <person name="San Lucas F."/>
            <person name="Warren J."/>
            <person name="Zhang J."/>
            <person name="Zhao Z."/>
            <person name="Zhou C."/>
            <person name="Zhu D."/>
            <person name="Lee S."/>
            <person name="Bess C."/>
            <person name="Blankenburg K."/>
            <person name="Forbes L."/>
            <person name="Fu Q."/>
            <person name="Gubbala S."/>
            <person name="Hirani K."/>
            <person name="Jayaseelan J.C."/>
            <person name="Lara F."/>
            <person name="Munidasa M."/>
            <person name="Palculict T."/>
            <person name="Patil S."/>
            <person name="Pu L.-L."/>
            <person name="Saada N."/>
            <person name="Tang L."/>
            <person name="Weissenberger G."/>
            <person name="Zhu Y."/>
            <person name="Hemphill L."/>
            <person name="Shang Y."/>
            <person name="Youmans B."/>
            <person name="Ayvaz T."/>
            <person name="Ross M."/>
            <person name="Santibanez J."/>
            <person name="Aqrawi P."/>
            <person name="Gross S."/>
            <person name="Joshi V."/>
            <person name="Fowler G."/>
            <person name="Nazareth L."/>
            <person name="Reid J."/>
            <person name="Worley K."/>
            <person name="Petrosino J."/>
            <person name="Highlander S."/>
            <person name="Gibbs R."/>
        </authorList>
    </citation>
    <scope>NUCLEOTIDE SEQUENCE [LARGE SCALE GENOMIC DNA]</scope>
    <source>
        <strain evidence="18 19">ATCC 51599</strain>
    </source>
</reference>
<dbReference type="NCBIfam" id="TIGR03027">
    <property type="entry name" value="pepcterm_export"/>
    <property type="match status" value="1"/>
</dbReference>
<dbReference type="InterPro" id="IPR017477">
    <property type="entry name" value="PEP-CTERM_polysacc_export"/>
</dbReference>
<dbReference type="GO" id="GO:0006811">
    <property type="term" value="P:monoatomic ion transport"/>
    <property type="evidence" value="ECO:0007669"/>
    <property type="project" value="UniProtKB-KW"/>
</dbReference>
<evidence type="ECO:0000256" key="11">
    <source>
        <dbReference type="ARBA" id="ARBA00023136"/>
    </source>
</evidence>
<dbReference type="PANTHER" id="PTHR33619">
    <property type="entry name" value="POLYSACCHARIDE EXPORT PROTEIN GFCE-RELATED"/>
    <property type="match status" value="1"/>
</dbReference>
<dbReference type="Pfam" id="PF22461">
    <property type="entry name" value="SLBB_2"/>
    <property type="match status" value="1"/>
</dbReference>
<keyword evidence="11" id="KW-0472">Membrane</keyword>
<feature type="chain" id="PRO_5003224175" evidence="15">
    <location>
        <begin position="21"/>
        <end position="202"/>
    </location>
</feature>
<evidence type="ECO:0000256" key="5">
    <source>
        <dbReference type="ARBA" id="ARBA00022597"/>
    </source>
</evidence>
<dbReference type="EMBL" id="AEQP01000022">
    <property type="protein sequence ID" value="EFV94139.1"/>
    <property type="molecule type" value="Genomic_DNA"/>
</dbReference>
<dbReference type="GO" id="GO:0015288">
    <property type="term" value="F:porin activity"/>
    <property type="evidence" value="ECO:0007669"/>
    <property type="project" value="UniProtKB-KW"/>
</dbReference>
<keyword evidence="19" id="KW-1185">Reference proteome</keyword>
<protein>
    <submittedName>
        <fullName evidence="18">Putative polysaccharide export protein, PEP-CTERM sytem-associated</fullName>
    </submittedName>
</protein>
<evidence type="ECO:0000256" key="3">
    <source>
        <dbReference type="ARBA" id="ARBA00022448"/>
    </source>
</evidence>
<dbReference type="Pfam" id="PF02563">
    <property type="entry name" value="Poly_export"/>
    <property type="match status" value="1"/>
</dbReference>
<name>E7RZZ0_9BURK</name>
<dbReference type="PROSITE" id="PS51257">
    <property type="entry name" value="PROKAR_LIPOPROTEIN"/>
    <property type="match status" value="1"/>
</dbReference>
<evidence type="ECO:0000256" key="15">
    <source>
        <dbReference type="SAM" id="SignalP"/>
    </source>
</evidence>
<dbReference type="AlphaFoldDB" id="E7RZZ0"/>
<dbReference type="InterPro" id="IPR049712">
    <property type="entry name" value="Poly_export"/>
</dbReference>
<evidence type="ECO:0000256" key="2">
    <source>
        <dbReference type="ARBA" id="ARBA00009450"/>
    </source>
</evidence>
<evidence type="ECO:0000313" key="18">
    <source>
        <dbReference type="EMBL" id="EFV94139.1"/>
    </source>
</evidence>
<dbReference type="eggNOG" id="COG1596">
    <property type="taxonomic scope" value="Bacteria"/>
</dbReference>
<evidence type="ECO:0000259" key="17">
    <source>
        <dbReference type="Pfam" id="PF22461"/>
    </source>
</evidence>
<evidence type="ECO:0000256" key="8">
    <source>
        <dbReference type="ARBA" id="ARBA00023047"/>
    </source>
</evidence>
<evidence type="ECO:0000256" key="4">
    <source>
        <dbReference type="ARBA" id="ARBA00022452"/>
    </source>
</evidence>
<keyword evidence="7 15" id="KW-0732">Signal</keyword>